<evidence type="ECO:0000256" key="1">
    <source>
        <dbReference type="ARBA" id="ARBA00023125"/>
    </source>
</evidence>
<gene>
    <name evidence="3" type="ORF">KKP3000_002213</name>
</gene>
<dbReference type="InterPro" id="IPR001387">
    <property type="entry name" value="Cro/C1-type_HTH"/>
</dbReference>
<dbReference type="PANTHER" id="PTHR46797">
    <property type="entry name" value="HTH-TYPE TRANSCRIPTIONAL REGULATOR"/>
    <property type="match status" value="1"/>
</dbReference>
<dbReference type="PANTHER" id="PTHR46797:SF13">
    <property type="entry name" value="HTH-TYPE TRANSCRIPTIONAL REGULATOR SINR"/>
    <property type="match status" value="1"/>
</dbReference>
<dbReference type="Gene3D" id="1.10.260.40">
    <property type="entry name" value="lambda repressor-like DNA-binding domains"/>
    <property type="match status" value="1"/>
</dbReference>
<proteinExistence type="predicted"/>
<protein>
    <submittedName>
        <fullName evidence="3">Helix-turn-helix transcriptional regulator</fullName>
    </submittedName>
</protein>
<accession>A0ABV5AAD2</accession>
<dbReference type="CDD" id="cd00093">
    <property type="entry name" value="HTH_XRE"/>
    <property type="match status" value="1"/>
</dbReference>
<dbReference type="Pfam" id="PF01381">
    <property type="entry name" value="HTH_3"/>
    <property type="match status" value="1"/>
</dbReference>
<name>A0ABV5AAD2_9BACL</name>
<dbReference type="Proteomes" id="UP001579974">
    <property type="component" value="Unassembled WGS sequence"/>
</dbReference>
<organism evidence="3 4">
    <name type="scientific">Alicyclobacillus fastidiosus</name>
    <dbReference type="NCBI Taxonomy" id="392011"/>
    <lineage>
        <taxon>Bacteria</taxon>
        <taxon>Bacillati</taxon>
        <taxon>Bacillota</taxon>
        <taxon>Bacilli</taxon>
        <taxon>Bacillales</taxon>
        <taxon>Alicyclobacillaceae</taxon>
        <taxon>Alicyclobacillus</taxon>
    </lineage>
</organism>
<feature type="domain" description="HTH cro/C1-type" evidence="2">
    <location>
        <begin position="6"/>
        <end position="61"/>
    </location>
</feature>
<dbReference type="EMBL" id="JBDXSU010000002">
    <property type="protein sequence ID" value="MFB5189214.1"/>
    <property type="molecule type" value="Genomic_DNA"/>
</dbReference>
<sequence length="72" mass="8258">MIGKRLYELRRERNLSLSELAKRSNVAKSYLSAIERHIQVNPSLHVLERISKVLNVQIQTLLGESTVDGQEE</sequence>
<dbReference type="SUPFAM" id="SSF47413">
    <property type="entry name" value="lambda repressor-like DNA-binding domains"/>
    <property type="match status" value="1"/>
</dbReference>
<reference evidence="3 4" key="1">
    <citation type="journal article" date="2024" name="Int. J. Mol. Sci.">
        <title>Exploration of Alicyclobacillus spp. Genome in Search of Antibiotic Resistance.</title>
        <authorList>
            <person name="Bucka-Kolendo J."/>
            <person name="Kiousi D.E."/>
            <person name="Dekowska A."/>
            <person name="Mikolajczuk-Szczyrba A."/>
            <person name="Karadedos D.M."/>
            <person name="Michael P."/>
            <person name="Galanis A."/>
            <person name="Sokolowska B."/>
        </authorList>
    </citation>
    <scope>NUCLEOTIDE SEQUENCE [LARGE SCALE GENOMIC DNA]</scope>
    <source>
        <strain evidence="3 4">KKP 3000</strain>
    </source>
</reference>
<keyword evidence="4" id="KW-1185">Reference proteome</keyword>
<keyword evidence="1" id="KW-0238">DNA-binding</keyword>
<evidence type="ECO:0000313" key="4">
    <source>
        <dbReference type="Proteomes" id="UP001579974"/>
    </source>
</evidence>
<dbReference type="RefSeq" id="WP_275472642.1">
    <property type="nucleotide sequence ID" value="NZ_CP162940.1"/>
</dbReference>
<comment type="caution">
    <text evidence="3">The sequence shown here is derived from an EMBL/GenBank/DDBJ whole genome shotgun (WGS) entry which is preliminary data.</text>
</comment>
<evidence type="ECO:0000313" key="3">
    <source>
        <dbReference type="EMBL" id="MFB5189214.1"/>
    </source>
</evidence>
<dbReference type="PROSITE" id="PS50943">
    <property type="entry name" value="HTH_CROC1"/>
    <property type="match status" value="1"/>
</dbReference>
<dbReference type="SMART" id="SM00530">
    <property type="entry name" value="HTH_XRE"/>
    <property type="match status" value="1"/>
</dbReference>
<dbReference type="InterPro" id="IPR010982">
    <property type="entry name" value="Lambda_DNA-bd_dom_sf"/>
</dbReference>
<evidence type="ECO:0000259" key="2">
    <source>
        <dbReference type="PROSITE" id="PS50943"/>
    </source>
</evidence>
<dbReference type="InterPro" id="IPR050807">
    <property type="entry name" value="TransReg_Diox_bact_type"/>
</dbReference>